<gene>
    <name evidence="1" type="ORF">H9807_10100</name>
</gene>
<evidence type="ECO:0000313" key="1">
    <source>
        <dbReference type="EMBL" id="HIZ92449.1"/>
    </source>
</evidence>
<proteinExistence type="predicted"/>
<comment type="caution">
    <text evidence="1">The sequence shown here is derived from an EMBL/GenBank/DDBJ whole genome shotgun (WGS) entry which is preliminary data.</text>
</comment>
<reference evidence="1" key="1">
    <citation type="journal article" date="2021" name="PeerJ">
        <title>Extensive microbial diversity within the chicken gut microbiome revealed by metagenomics and culture.</title>
        <authorList>
            <person name="Gilroy R."/>
            <person name="Ravi A."/>
            <person name="Getino M."/>
            <person name="Pursley I."/>
            <person name="Horton D.L."/>
            <person name="Alikhan N.F."/>
            <person name="Baker D."/>
            <person name="Gharbi K."/>
            <person name="Hall N."/>
            <person name="Watson M."/>
            <person name="Adriaenssens E.M."/>
            <person name="Foster-Nyarko E."/>
            <person name="Jarju S."/>
            <person name="Secka A."/>
            <person name="Antonio M."/>
            <person name="Oren A."/>
            <person name="Chaudhuri R.R."/>
            <person name="La Ragione R."/>
            <person name="Hildebrand F."/>
            <person name="Pallen M.J."/>
        </authorList>
    </citation>
    <scope>NUCLEOTIDE SEQUENCE</scope>
    <source>
        <strain evidence="1">CHK118-2852</strain>
    </source>
</reference>
<name>A0A9D2KDB8_9BACE</name>
<organism evidence="1 2">
    <name type="scientific">Candidatus Bacteroides merdavium</name>
    <dbReference type="NCBI Taxonomy" id="2838472"/>
    <lineage>
        <taxon>Bacteria</taxon>
        <taxon>Pseudomonadati</taxon>
        <taxon>Bacteroidota</taxon>
        <taxon>Bacteroidia</taxon>
        <taxon>Bacteroidales</taxon>
        <taxon>Bacteroidaceae</taxon>
        <taxon>Bacteroides</taxon>
    </lineage>
</organism>
<reference evidence="1" key="2">
    <citation type="submission" date="2021-04" db="EMBL/GenBank/DDBJ databases">
        <authorList>
            <person name="Gilroy R."/>
        </authorList>
    </citation>
    <scope>NUCLEOTIDE SEQUENCE</scope>
    <source>
        <strain evidence="1">CHK118-2852</strain>
    </source>
</reference>
<dbReference type="Proteomes" id="UP000824108">
    <property type="component" value="Unassembled WGS sequence"/>
</dbReference>
<dbReference type="EMBL" id="DXAV01000083">
    <property type="protein sequence ID" value="HIZ92449.1"/>
    <property type="molecule type" value="Genomic_DNA"/>
</dbReference>
<accession>A0A9D2KDB8</accession>
<evidence type="ECO:0000313" key="2">
    <source>
        <dbReference type="Proteomes" id="UP000824108"/>
    </source>
</evidence>
<evidence type="ECO:0008006" key="3">
    <source>
        <dbReference type="Google" id="ProtNLM"/>
    </source>
</evidence>
<sequence length="676" mass="76003">MSHVYQGVPQADGTIQLNLDAKDGSLYFLADGEELLTTKPETGKTRLEDFKQTNTPTNQEACPSLFLSGYMELTSDASQETLTLARGMARIDVELETDDVAIDSILMHNVANAGYLFSQKQITTSPAASLTTLYRHYKQPLVQNESHVFHLFEQSGKDIRAELYMRTKGSKQIVNAVFPTLIKRNTLYKIRVRGSGTTLSAIVTEVSDWDTGSENDTKPSNRILIDKEQTILSPQARIGEQGDTLFLPYTASDITLALTSETTTEYQVTGYADGVSVTELSSSKSTLYGNMFRITSTLRAPQSQTEYIHLDVKSPTAPQTYTSTIVIVIAPNGNLFKGFETWDAKTYTCNYNRYIDGTLGIVRPSTGKQLKIEFENGEDPWITLREAENENNAYRVVAGWRPNDLTANGREQRAKLVITDSEGDNKEVYTLIRKNWGLPVVEINGLWWCKYNLRGNSRLFEDQVSIEKDPARIAGVSVADYLDTCPAEEYFGIWGDGYQGSNTTGLKLEYKNGLFQYANYASNISQNMSALPHESHCPDGYQIPSVEDFKTVLRNGTGIFYSREQTAYTSEKGQQMIGIPHKRTDMFYNGGKFSELYHYELTSGEQSITLYGPGYQPDENSGLVNNYVIYATYTGNSNDNWLIEKKADRGEFWHVSRANKQTRIKLCIKKPVEYIY</sequence>
<protein>
    <recommendedName>
        <fullName evidence="3">Fibrobacter succinogenes major paralogous domain-containing protein</fullName>
    </recommendedName>
</protein>
<dbReference type="AlphaFoldDB" id="A0A9D2KDB8"/>